<evidence type="ECO:0000259" key="2">
    <source>
        <dbReference type="Pfam" id="PF17100"/>
    </source>
</evidence>
<accession>A0AAD6HZ19</accession>
<dbReference type="InterPro" id="IPR027417">
    <property type="entry name" value="P-loop_NTPase"/>
</dbReference>
<dbReference type="Proteomes" id="UP001219568">
    <property type="component" value="Unassembled WGS sequence"/>
</dbReference>
<evidence type="ECO:0000313" key="4">
    <source>
        <dbReference type="EMBL" id="KAJ6023133.1"/>
    </source>
</evidence>
<dbReference type="Gene3D" id="3.40.50.300">
    <property type="entry name" value="P-loop containing nucleotide triphosphate hydrolases"/>
    <property type="match status" value="1"/>
</dbReference>
<reference evidence="4" key="1">
    <citation type="journal article" date="2023" name="IMA Fungus">
        <title>Comparative genomic study of the Penicillium genus elucidates a diverse pangenome and 15 lateral gene transfer events.</title>
        <authorList>
            <person name="Petersen C."/>
            <person name="Sorensen T."/>
            <person name="Nielsen M.R."/>
            <person name="Sondergaard T.E."/>
            <person name="Sorensen J.L."/>
            <person name="Fitzpatrick D.A."/>
            <person name="Frisvad J.C."/>
            <person name="Nielsen K.L."/>
        </authorList>
    </citation>
    <scope>NUCLEOTIDE SEQUENCE</scope>
    <source>
        <strain evidence="4">IBT 15450</strain>
    </source>
</reference>
<keyword evidence="5" id="KW-1185">Reference proteome</keyword>
<keyword evidence="1" id="KW-0677">Repeat</keyword>
<feature type="domain" description="Nephrocystin 3-like N-terminal" evidence="3">
    <location>
        <begin position="359"/>
        <end position="531"/>
    </location>
</feature>
<dbReference type="SUPFAM" id="SSF52540">
    <property type="entry name" value="P-loop containing nucleoside triphosphate hydrolases"/>
    <property type="match status" value="1"/>
</dbReference>
<evidence type="ECO:0008006" key="6">
    <source>
        <dbReference type="Google" id="ProtNLM"/>
    </source>
</evidence>
<proteinExistence type="predicted"/>
<dbReference type="Pfam" id="PF24883">
    <property type="entry name" value="NPHP3_N"/>
    <property type="match status" value="1"/>
</dbReference>
<dbReference type="InterPro" id="IPR056884">
    <property type="entry name" value="NPHP3-like_N"/>
</dbReference>
<dbReference type="InterPro" id="IPR031359">
    <property type="entry name" value="NACHT_N"/>
</dbReference>
<evidence type="ECO:0000313" key="5">
    <source>
        <dbReference type="Proteomes" id="UP001219568"/>
    </source>
</evidence>
<dbReference type="AlphaFoldDB" id="A0AAD6HZ19"/>
<comment type="caution">
    <text evidence="4">The sequence shown here is derived from an EMBL/GenBank/DDBJ whole genome shotgun (WGS) entry which is preliminary data.</text>
</comment>
<protein>
    <recommendedName>
        <fullName evidence="6">NWD NACHT-NTPase N-terminal domain-containing protein</fullName>
    </recommendedName>
</protein>
<feature type="domain" description="NWD NACHT-NTPase N-terminal" evidence="2">
    <location>
        <begin position="47"/>
        <end position="272"/>
    </location>
</feature>
<organism evidence="4 5">
    <name type="scientific">Penicillium canescens</name>
    <dbReference type="NCBI Taxonomy" id="5083"/>
    <lineage>
        <taxon>Eukaryota</taxon>
        <taxon>Fungi</taxon>
        <taxon>Dikarya</taxon>
        <taxon>Ascomycota</taxon>
        <taxon>Pezizomycotina</taxon>
        <taxon>Eurotiomycetes</taxon>
        <taxon>Eurotiomycetidae</taxon>
        <taxon>Eurotiales</taxon>
        <taxon>Aspergillaceae</taxon>
        <taxon>Penicillium</taxon>
    </lineage>
</organism>
<dbReference type="EMBL" id="JAQJZL010000016">
    <property type="protein sequence ID" value="KAJ6023133.1"/>
    <property type="molecule type" value="Genomic_DNA"/>
</dbReference>
<gene>
    <name evidence="4" type="ORF">N7460_013528</name>
</gene>
<evidence type="ECO:0000256" key="1">
    <source>
        <dbReference type="ARBA" id="ARBA00022737"/>
    </source>
</evidence>
<dbReference type="PANTHER" id="PTHR10039:SF14">
    <property type="entry name" value="NACHT DOMAIN-CONTAINING PROTEIN"/>
    <property type="match status" value="1"/>
</dbReference>
<reference evidence="4" key="2">
    <citation type="submission" date="2023-01" db="EMBL/GenBank/DDBJ databases">
        <authorList>
            <person name="Petersen C."/>
        </authorList>
    </citation>
    <scope>NUCLEOTIDE SEQUENCE</scope>
    <source>
        <strain evidence="4">IBT 15450</strain>
    </source>
</reference>
<evidence type="ECO:0000259" key="3">
    <source>
        <dbReference type="Pfam" id="PF24883"/>
    </source>
</evidence>
<dbReference type="PANTHER" id="PTHR10039">
    <property type="entry name" value="AMELOGENIN"/>
    <property type="match status" value="1"/>
</dbReference>
<dbReference type="Pfam" id="PF17100">
    <property type="entry name" value="NACHT_N"/>
    <property type="match status" value="1"/>
</dbReference>
<sequence length="665" mass="75987">MILAIGAEAPADKNSSPVPGTSNSPALQLGTSSSCISLTQDDNISRNLWDEAYLILSKEDPRLFQRYEEIIATEGDGNGDLGQKNLAATGSYHREEQLRQIAKNKIEEINLAQWKVDIGSHSIDVSGQFDNAVKIMIAIKDFVSSAVSSEPHAALAWAGVCIFLPLLLNPTQQKSDAHDCLEAIPFIVRRLRVMERLIRPGKSGLTESGYHVDSLELVRDFENTAVELYRRILEFQIRLAKQHSWSWAKRYGRGVFEVDVWTSLTGQIKALEIKCAELAQDLSHENIERALQDSERNMQCGFQRVQQEIERTARGIEQQTLMQSVWRQTDEERRCVQLFRQSNAYENQKNRTPRRVLETGKWFLDNKKFLDWRENEGSDLLWLSATPGSGKSVLARTLIDEGLVILSNQKQTAVCYFFFKDISPYQRSAISALSAIMHQLFSAFPSLIRHALIPYGLNGKELLQLFDAMFDILCEAAADLAIEQVVCILDALDECDDDDRVRLVETITSFYHEAMKAPKDRPKLKFLLTSRPYSTIYSQFHDVMKETPTIHLSGDQESERIKDEINHVIDVDIPKIAARKGFDGEATEYLLEQFHQVDNRTYLWLSLVMEEIRLSERPANKRELRKITSDLPRSLVDAFDAILKRCRHRELARQLLHTFWRLGSL</sequence>
<name>A0AAD6HZ19_PENCN</name>